<keyword evidence="3" id="KW-0472">Membrane</keyword>
<comment type="caution">
    <text evidence="6">The sequence shown here is derived from an EMBL/GenBank/DDBJ whole genome shotgun (WGS) entry which is preliminary data.</text>
</comment>
<dbReference type="Gene3D" id="1.10.10.10">
    <property type="entry name" value="Winged helix-like DNA-binding domain superfamily/Winged helix DNA-binding domain"/>
    <property type="match status" value="1"/>
</dbReference>
<sequence>MFSICCKMLYFRFLLIIIFMATGSAALSQTYIAQRKTVNYEKRQYNAGTQNWKIRQDGQGRMYFANNEGVLVFDGANWQLFPLPNRTIVRSMEFGSDKKLYVGGQDEIGYFSPGNNGSLVFTSLKGLIPKNDQVFSDLWDIISYGDDIFFRSNDKLFKYSNGKITVYHSRSWLFLGCYQDKLLAHDEQKGLLEYVKGSWQPYIDKKDLPNGFYITSISKYSTSFSLITTAKDGVFLLSDKTLRSFKLSGSGIDNHQHFSAAVALNDDTYLLSTFLNGVYQVDRTGRVIENIAKKEGLQNIFVRSMYTDANHNVWLGLDNGIDFIAYNNAVKHISPDIFKDGGGYATALYHNKIYFALSNGIYQVPVTDMGDLSYVKNNFKVAAEGQTWNIAAVGGHLLAGRDDGLFEVGDGKISPIYNATGFWIFQQLTDKLGLQMIAAGNYYGVRLFENKGASLTERGNLGAYYESARFLQVDENNIVWTSHPYRGVYRLNPETKQVKNYTKEQGLPSPLNNFVFKVKGRVVVATEKGIYEYDAGTDTFKPAEAFKTIFGTRSIRYLNEDATGNIWFVEGKSLGVVDYSASPTIINFPELNNRILSGFENVYPIDAENIFVGSENGFYHINYAKYKQNIQPLKVYIRSVRSGSGADSLLFGGYNNNINSGYNQAANDALDLGYGFNSLHFEYSSPVFEEQSNVEYSYLLKGFDEGWSEWSKRSEKDYTNLPARKYVFEVKARNHHNNESVVTVYNFTINPPWYQTILAYLLYSIIIAGVLYLLYQMQERRHLLKQQKGLQLQQQKNNEEQRQLAYQHQLELERSEKELANLRSEKLLAEVEYKTSELASSALNLVQQKEFLTKIKEELLRLQKPGTDAVDVKEIKKIQRMLIEEDKLNEQWQQFSIHFDRVHAGFLSLLKDTYPTINQQELKLCAYLIMNLSSKEIAQLMAISVRGVEVSRYRLRKKLQIPTEVNLFEFLFNIQRELMK</sequence>
<dbReference type="Pfam" id="PF07495">
    <property type="entry name" value="Y_Y_Y"/>
    <property type="match status" value="1"/>
</dbReference>
<dbReference type="Proteomes" id="UP000286701">
    <property type="component" value="Unassembled WGS sequence"/>
</dbReference>
<keyword evidence="7" id="KW-1185">Reference proteome</keyword>
<evidence type="ECO:0000256" key="2">
    <source>
        <dbReference type="SAM" id="Coils"/>
    </source>
</evidence>
<dbReference type="OrthoDB" id="9809670at2"/>
<keyword evidence="4" id="KW-0732">Signal</keyword>
<evidence type="ECO:0000259" key="5">
    <source>
        <dbReference type="Pfam" id="PF07495"/>
    </source>
</evidence>
<gene>
    <name evidence="6" type="ORF">EPL05_07190</name>
</gene>
<dbReference type="GO" id="GO:0003677">
    <property type="term" value="F:DNA binding"/>
    <property type="evidence" value="ECO:0007669"/>
    <property type="project" value="InterPro"/>
</dbReference>
<organism evidence="6 7">
    <name type="scientific">Mucilaginibacter gilvus</name>
    <dbReference type="NCBI Taxonomy" id="2305909"/>
    <lineage>
        <taxon>Bacteria</taxon>
        <taxon>Pseudomonadati</taxon>
        <taxon>Bacteroidota</taxon>
        <taxon>Sphingobacteriia</taxon>
        <taxon>Sphingobacteriales</taxon>
        <taxon>Sphingobacteriaceae</taxon>
        <taxon>Mucilaginibacter</taxon>
    </lineage>
</organism>
<evidence type="ECO:0000256" key="1">
    <source>
        <dbReference type="ARBA" id="ARBA00022553"/>
    </source>
</evidence>
<dbReference type="SUPFAM" id="SSF46894">
    <property type="entry name" value="C-terminal effector domain of the bipartite response regulators"/>
    <property type="match status" value="1"/>
</dbReference>
<evidence type="ECO:0000256" key="4">
    <source>
        <dbReference type="SAM" id="SignalP"/>
    </source>
</evidence>
<protein>
    <submittedName>
        <fullName evidence="6">Transcriptional regulator</fullName>
    </submittedName>
</protein>
<name>A0A3S3Z5T7_9SPHI</name>
<dbReference type="InterPro" id="IPR015943">
    <property type="entry name" value="WD40/YVTN_repeat-like_dom_sf"/>
</dbReference>
<keyword evidence="3" id="KW-0812">Transmembrane</keyword>
<dbReference type="PANTHER" id="PTHR43547">
    <property type="entry name" value="TWO-COMPONENT HISTIDINE KINASE"/>
    <property type="match status" value="1"/>
</dbReference>
<keyword evidence="1" id="KW-0597">Phosphoprotein</keyword>
<evidence type="ECO:0000313" key="6">
    <source>
        <dbReference type="EMBL" id="RWY53847.1"/>
    </source>
</evidence>
<keyword evidence="3" id="KW-1133">Transmembrane helix</keyword>
<feature type="chain" id="PRO_5018672762" evidence="4">
    <location>
        <begin position="27"/>
        <end position="980"/>
    </location>
</feature>
<dbReference type="InterPro" id="IPR011123">
    <property type="entry name" value="Y_Y_Y"/>
</dbReference>
<feature type="coiled-coil region" evidence="2">
    <location>
        <begin position="798"/>
        <end position="832"/>
    </location>
</feature>
<proteinExistence type="predicted"/>
<dbReference type="SUPFAM" id="SSF63829">
    <property type="entry name" value="Calcium-dependent phosphotriesterase"/>
    <property type="match status" value="1"/>
</dbReference>
<dbReference type="InterPro" id="IPR016032">
    <property type="entry name" value="Sig_transdc_resp-reg_C-effctor"/>
</dbReference>
<feature type="signal peptide" evidence="4">
    <location>
        <begin position="1"/>
        <end position="26"/>
    </location>
</feature>
<accession>A0A3S3Z5T7</accession>
<feature type="domain" description="Two component regulator three Y" evidence="5">
    <location>
        <begin position="688"/>
        <end position="749"/>
    </location>
</feature>
<keyword evidence="2" id="KW-0175">Coiled coil</keyword>
<feature type="transmembrane region" description="Helical" evidence="3">
    <location>
        <begin position="753"/>
        <end position="775"/>
    </location>
</feature>
<dbReference type="EMBL" id="SBIW01000003">
    <property type="protein sequence ID" value="RWY53847.1"/>
    <property type="molecule type" value="Genomic_DNA"/>
</dbReference>
<dbReference type="Gene3D" id="2.60.40.10">
    <property type="entry name" value="Immunoglobulins"/>
    <property type="match status" value="1"/>
</dbReference>
<evidence type="ECO:0000256" key="3">
    <source>
        <dbReference type="SAM" id="Phobius"/>
    </source>
</evidence>
<dbReference type="GO" id="GO:0006355">
    <property type="term" value="P:regulation of DNA-templated transcription"/>
    <property type="evidence" value="ECO:0007669"/>
    <property type="project" value="InterPro"/>
</dbReference>
<dbReference type="GO" id="GO:0000155">
    <property type="term" value="F:phosphorelay sensor kinase activity"/>
    <property type="evidence" value="ECO:0007669"/>
    <property type="project" value="TreeGrafter"/>
</dbReference>
<dbReference type="Gene3D" id="2.130.10.10">
    <property type="entry name" value="YVTN repeat-like/Quinoprotein amine dehydrogenase"/>
    <property type="match status" value="3"/>
</dbReference>
<reference evidence="6 7" key="1">
    <citation type="submission" date="2019-01" db="EMBL/GenBank/DDBJ databases">
        <title>Mucilaginibacter antarcticum sp. nov., isolated from antarctic soil.</title>
        <authorList>
            <person name="Yan Y.-Q."/>
            <person name="Du Z.-J."/>
        </authorList>
    </citation>
    <scope>NUCLEOTIDE SEQUENCE [LARGE SCALE GENOMIC DNA]</scope>
    <source>
        <strain evidence="6 7">F01003</strain>
    </source>
</reference>
<evidence type="ECO:0000313" key="7">
    <source>
        <dbReference type="Proteomes" id="UP000286701"/>
    </source>
</evidence>
<dbReference type="PANTHER" id="PTHR43547:SF2">
    <property type="entry name" value="HYBRID SIGNAL TRANSDUCTION HISTIDINE KINASE C"/>
    <property type="match status" value="1"/>
</dbReference>
<dbReference type="AlphaFoldDB" id="A0A3S3Z5T7"/>
<dbReference type="InterPro" id="IPR036388">
    <property type="entry name" value="WH-like_DNA-bd_sf"/>
</dbReference>
<dbReference type="InterPro" id="IPR013783">
    <property type="entry name" value="Ig-like_fold"/>
</dbReference>